<dbReference type="InterPro" id="IPR004020">
    <property type="entry name" value="DAPIN"/>
</dbReference>
<evidence type="ECO:0000256" key="1">
    <source>
        <dbReference type="ARBA" id="ARBA00004496"/>
    </source>
</evidence>
<keyword evidence="6" id="KW-0067">ATP-binding</keyword>
<evidence type="ECO:0000313" key="10">
    <source>
        <dbReference type="Proteomes" id="UP000265020"/>
    </source>
</evidence>
<evidence type="ECO:0000256" key="5">
    <source>
        <dbReference type="ARBA" id="ARBA00022741"/>
    </source>
</evidence>
<accession>A0A3Q2DI35</accession>
<dbReference type="InterPro" id="IPR041267">
    <property type="entry name" value="NLRP_HD2"/>
</dbReference>
<dbReference type="InterPro" id="IPR027417">
    <property type="entry name" value="P-loop_NTPase"/>
</dbReference>
<dbReference type="Ensembl" id="ENSCVAT00000027240.1">
    <property type="protein sequence ID" value="ENSCVAP00000018334.1"/>
    <property type="gene ID" value="ENSCVAG00000021586.1"/>
</dbReference>
<comment type="subcellular location">
    <subcellularLocation>
        <location evidence="1">Cytoplasm</location>
    </subcellularLocation>
</comment>
<evidence type="ECO:0000259" key="8">
    <source>
        <dbReference type="PROSITE" id="PS50837"/>
    </source>
</evidence>
<dbReference type="PROSITE" id="PS50824">
    <property type="entry name" value="DAPIN"/>
    <property type="match status" value="1"/>
</dbReference>
<keyword evidence="4" id="KW-0677">Repeat</keyword>
<proteinExistence type="predicted"/>
<evidence type="ECO:0008006" key="11">
    <source>
        <dbReference type="Google" id="ProtNLM"/>
    </source>
</evidence>
<dbReference type="GeneTree" id="ENSGT01150000286904"/>
<dbReference type="InterPro" id="IPR011029">
    <property type="entry name" value="DEATH-like_dom_sf"/>
</dbReference>
<dbReference type="GO" id="GO:0005524">
    <property type="term" value="F:ATP binding"/>
    <property type="evidence" value="ECO:0007669"/>
    <property type="project" value="UniProtKB-KW"/>
</dbReference>
<keyword evidence="2" id="KW-0963">Cytoplasm</keyword>
<dbReference type="PANTHER" id="PTHR24106">
    <property type="entry name" value="NACHT, LRR AND CARD DOMAINS-CONTAINING"/>
    <property type="match status" value="1"/>
</dbReference>
<reference evidence="9" key="2">
    <citation type="submission" date="2025-09" db="UniProtKB">
        <authorList>
            <consortium name="Ensembl"/>
        </authorList>
    </citation>
    <scope>IDENTIFICATION</scope>
</reference>
<dbReference type="InterPro" id="IPR001611">
    <property type="entry name" value="Leu-rich_rpt"/>
</dbReference>
<keyword evidence="3" id="KW-0433">Leucine-rich repeat</keyword>
<evidence type="ECO:0000256" key="3">
    <source>
        <dbReference type="ARBA" id="ARBA00022614"/>
    </source>
</evidence>
<dbReference type="SMART" id="SM01289">
    <property type="entry name" value="PYRIN"/>
    <property type="match status" value="1"/>
</dbReference>
<feature type="domain" description="Pyrin" evidence="7">
    <location>
        <begin position="1"/>
        <end position="89"/>
    </location>
</feature>
<dbReference type="SMART" id="SM01288">
    <property type="entry name" value="FISNA"/>
    <property type="match status" value="1"/>
</dbReference>
<feature type="domain" description="NACHT" evidence="8">
    <location>
        <begin position="160"/>
        <end position="312"/>
    </location>
</feature>
<keyword evidence="10" id="KW-1185">Reference proteome</keyword>
<dbReference type="InterPro" id="IPR041075">
    <property type="entry name" value="NOD1/2_WH"/>
</dbReference>
<dbReference type="InterPro" id="IPR029495">
    <property type="entry name" value="NACHT-assoc"/>
</dbReference>
<dbReference type="SUPFAM" id="SSF52047">
    <property type="entry name" value="RNI-like"/>
    <property type="match status" value="1"/>
</dbReference>
<dbReference type="Pfam" id="PF02758">
    <property type="entry name" value="PYRIN"/>
    <property type="match status" value="1"/>
</dbReference>
<evidence type="ECO:0000256" key="4">
    <source>
        <dbReference type="ARBA" id="ARBA00022737"/>
    </source>
</evidence>
<dbReference type="Pfam" id="PF17776">
    <property type="entry name" value="NLRC4_HD2"/>
    <property type="match status" value="1"/>
</dbReference>
<dbReference type="InterPro" id="IPR051261">
    <property type="entry name" value="NLR"/>
</dbReference>
<evidence type="ECO:0000259" key="7">
    <source>
        <dbReference type="PROSITE" id="PS50824"/>
    </source>
</evidence>
<dbReference type="SUPFAM" id="SSF47986">
    <property type="entry name" value="DEATH domain"/>
    <property type="match status" value="1"/>
</dbReference>
<dbReference type="Proteomes" id="UP000265020">
    <property type="component" value="Unassembled WGS sequence"/>
</dbReference>
<dbReference type="Pfam" id="PF17779">
    <property type="entry name" value="WHD_NOD2"/>
    <property type="match status" value="1"/>
</dbReference>
<name>A0A3Q2DI35_CYPVA</name>
<organism evidence="9 10">
    <name type="scientific">Cyprinodon variegatus</name>
    <name type="common">Sheepshead minnow</name>
    <dbReference type="NCBI Taxonomy" id="28743"/>
    <lineage>
        <taxon>Eukaryota</taxon>
        <taxon>Metazoa</taxon>
        <taxon>Chordata</taxon>
        <taxon>Craniata</taxon>
        <taxon>Vertebrata</taxon>
        <taxon>Euteleostomi</taxon>
        <taxon>Actinopterygii</taxon>
        <taxon>Neopterygii</taxon>
        <taxon>Teleostei</taxon>
        <taxon>Neoteleostei</taxon>
        <taxon>Acanthomorphata</taxon>
        <taxon>Ovalentaria</taxon>
        <taxon>Atherinomorphae</taxon>
        <taxon>Cyprinodontiformes</taxon>
        <taxon>Cyprinodontidae</taxon>
        <taxon>Cyprinodon</taxon>
    </lineage>
</organism>
<evidence type="ECO:0000313" key="9">
    <source>
        <dbReference type="Ensembl" id="ENSCVAP00000018334.1"/>
    </source>
</evidence>
<dbReference type="Gene3D" id="3.80.10.10">
    <property type="entry name" value="Ribonuclease Inhibitor"/>
    <property type="match status" value="2"/>
</dbReference>
<sequence>MTPEDLLNILDDLANEEFIRFKWFLQKSDCLEDLPTIKKAQLQMANREDTVDLMVQTYRVPGAVKVTKKVLEKINRNDLLKRLPSNFQDKFMCAQEGWAEDKQRLVDIYTEVYITAGCDVHINTQHEVRQIENILKPAEEIRVKPRDMFNHPSGEYQPIKTILTNGIAGIGKTFLVHKFVLDWAEKKSNQNIDLIFPFTFRQLNPLRAEKFSLAQLIHECIPETVDIKEEALNYIFKTLQSSGNSNYDKSRFKLLFVFDGLDESRLHLDLHIEDVRSNDVTNTTTPDVLLRKLINGKLLRSARIWITSRPAAASQIPRQFVSSVNEVRGFTDLQKETYFRKRFRDEKRANKIISHIKGSQSLHIMCHIPVFCWITATVLEDMIKTRGTGDLPKSLTEMYTEFLVFQMDHTKEKYGSEMSIQFIKSLAKLAYQQLEKGNLIFYEKDLIETSVDLKEASVISGVFTEIFKEQLGRKRKEKIFSFVHLSVQEFLAAVYVRMCLSNTLRSPNGHLDLFLRFFLGLSLPRNQDKLKDLLEKANSSLMTNEKTVQYIKKKIGEDLSVEKRINLFHCLNELNDHSLVEEIQLYLRSGRLSTDKLSPAQWSALLFILLSTKDLDVFDLKKYSASEEALLRLLPVVKSSSHLLTSPRLSECNLTERCCEALGDLLISDSCGLKDLDLSKNILQDSGLELLLAGKENPLCKLEILRSCQELSSVLSSKFCCLRELDLSSNDLQDSGVKLLCAALGSPQCSVETLRSDAVTSTTHHFFLKSCCEELSSVFCSQSSKLKQVDLNNNDLGDQGMKLLSVGLQSSNCFLETLRLSGCMISAKGCSFLEYALRTNPSHLRELDLSFNHPGDSGKDLLLARLEDPLSRLEILRSDSCSCILLNWIHFHSKQ</sequence>
<dbReference type="GO" id="GO:0005737">
    <property type="term" value="C:cytoplasm"/>
    <property type="evidence" value="ECO:0007669"/>
    <property type="project" value="UniProtKB-SubCell"/>
</dbReference>
<dbReference type="InterPro" id="IPR032675">
    <property type="entry name" value="LRR_dom_sf"/>
</dbReference>
<protein>
    <recommendedName>
        <fullName evidence="11">NACHT domain-containing protein</fullName>
    </recommendedName>
</protein>
<dbReference type="InterPro" id="IPR007111">
    <property type="entry name" value="NACHT_NTPase"/>
</dbReference>
<dbReference type="Pfam" id="PF13516">
    <property type="entry name" value="LRR_6"/>
    <property type="match status" value="4"/>
</dbReference>
<dbReference type="Pfam" id="PF14484">
    <property type="entry name" value="FISNA"/>
    <property type="match status" value="1"/>
</dbReference>
<dbReference type="SMART" id="SM00368">
    <property type="entry name" value="LRR_RI"/>
    <property type="match status" value="5"/>
</dbReference>
<dbReference type="PROSITE" id="PS50837">
    <property type="entry name" value="NACHT"/>
    <property type="match status" value="1"/>
</dbReference>
<dbReference type="Pfam" id="PF05729">
    <property type="entry name" value="NACHT"/>
    <property type="match status" value="1"/>
</dbReference>
<dbReference type="Gene3D" id="1.10.533.10">
    <property type="entry name" value="Death Domain, Fas"/>
    <property type="match status" value="1"/>
</dbReference>
<reference evidence="9" key="1">
    <citation type="submission" date="2025-08" db="UniProtKB">
        <authorList>
            <consortium name="Ensembl"/>
        </authorList>
    </citation>
    <scope>IDENTIFICATION</scope>
</reference>
<dbReference type="CDD" id="cd08321">
    <property type="entry name" value="Pyrin_ASC-like"/>
    <property type="match status" value="1"/>
</dbReference>
<evidence type="ECO:0000256" key="2">
    <source>
        <dbReference type="ARBA" id="ARBA00022490"/>
    </source>
</evidence>
<evidence type="ECO:0000256" key="6">
    <source>
        <dbReference type="ARBA" id="ARBA00022840"/>
    </source>
</evidence>
<keyword evidence="5" id="KW-0547">Nucleotide-binding</keyword>
<dbReference type="Gene3D" id="3.40.50.300">
    <property type="entry name" value="P-loop containing nucleotide triphosphate hydrolases"/>
    <property type="match status" value="1"/>
</dbReference>
<dbReference type="SUPFAM" id="SSF52540">
    <property type="entry name" value="P-loop containing nucleoside triphosphate hydrolases"/>
    <property type="match status" value="1"/>
</dbReference>
<dbReference type="AlphaFoldDB" id="A0A3Q2DI35"/>
<dbReference type="OMA" id="ERSCGAM"/>